<dbReference type="RefSeq" id="WP_191042362.1">
    <property type="nucleotide sequence ID" value="NZ_JACXAA010000014.1"/>
</dbReference>
<proteinExistence type="predicted"/>
<dbReference type="SMART" id="SM00850">
    <property type="entry name" value="LytTR"/>
    <property type="match status" value="1"/>
</dbReference>
<name>A0A927B6S6_9BACT</name>
<dbReference type="GO" id="GO:0003677">
    <property type="term" value="F:DNA binding"/>
    <property type="evidence" value="ECO:0007669"/>
    <property type="project" value="InterPro"/>
</dbReference>
<keyword evidence="3" id="KW-1185">Reference proteome</keyword>
<reference evidence="2" key="1">
    <citation type="submission" date="2020-09" db="EMBL/GenBank/DDBJ databases">
        <authorList>
            <person name="Kim M.K."/>
        </authorList>
    </citation>
    <scope>NUCLEOTIDE SEQUENCE</scope>
    <source>
        <strain evidence="2">BT704</strain>
    </source>
</reference>
<evidence type="ECO:0000259" key="1">
    <source>
        <dbReference type="PROSITE" id="PS50930"/>
    </source>
</evidence>
<dbReference type="PANTHER" id="PTHR37299:SF1">
    <property type="entry name" value="STAGE 0 SPORULATION PROTEIN A HOMOLOG"/>
    <property type="match status" value="1"/>
</dbReference>
<sequence>MVFCLKHEPDLSNQLLNWPPLRVYSAISGHQWLTTADLVYLAGEHNYSWLHWADGSRILIPYTLKRMQTQLPPTSFIRLHRSFVVNRKFVERVETHPTANHQLYLCTGTSLPISRKRWSIVRGQLKLVKVGIGTDR</sequence>
<accession>A0A927B6S6</accession>
<comment type="caution">
    <text evidence="2">The sequence shown here is derived from an EMBL/GenBank/DDBJ whole genome shotgun (WGS) entry which is preliminary data.</text>
</comment>
<dbReference type="GO" id="GO:0000156">
    <property type="term" value="F:phosphorelay response regulator activity"/>
    <property type="evidence" value="ECO:0007669"/>
    <property type="project" value="InterPro"/>
</dbReference>
<protein>
    <submittedName>
        <fullName evidence="2">LytTR family transcriptional regulator</fullName>
    </submittedName>
</protein>
<dbReference type="PROSITE" id="PS50930">
    <property type="entry name" value="HTH_LYTTR"/>
    <property type="match status" value="1"/>
</dbReference>
<dbReference type="Proteomes" id="UP000653797">
    <property type="component" value="Unassembled WGS sequence"/>
</dbReference>
<dbReference type="AlphaFoldDB" id="A0A927B6S6"/>
<evidence type="ECO:0000313" key="2">
    <source>
        <dbReference type="EMBL" id="MBD2756740.1"/>
    </source>
</evidence>
<feature type="domain" description="HTH LytTR-type" evidence="1">
    <location>
        <begin position="35"/>
        <end position="127"/>
    </location>
</feature>
<dbReference type="PANTHER" id="PTHR37299">
    <property type="entry name" value="TRANSCRIPTIONAL REGULATOR-RELATED"/>
    <property type="match status" value="1"/>
</dbReference>
<dbReference type="EMBL" id="JACXAA010000014">
    <property type="protein sequence ID" value="MBD2756740.1"/>
    <property type="molecule type" value="Genomic_DNA"/>
</dbReference>
<dbReference type="Gene3D" id="2.40.50.1020">
    <property type="entry name" value="LytTr DNA-binding domain"/>
    <property type="match status" value="1"/>
</dbReference>
<dbReference type="InterPro" id="IPR046947">
    <property type="entry name" value="LytR-like"/>
</dbReference>
<dbReference type="InterPro" id="IPR007492">
    <property type="entry name" value="LytTR_DNA-bd_dom"/>
</dbReference>
<dbReference type="Pfam" id="PF04397">
    <property type="entry name" value="LytTR"/>
    <property type="match status" value="1"/>
</dbReference>
<gene>
    <name evidence="2" type="ORF">IC230_27925</name>
</gene>
<organism evidence="2 3">
    <name type="scientific">Spirosoma validum</name>
    <dbReference type="NCBI Taxonomy" id="2771355"/>
    <lineage>
        <taxon>Bacteria</taxon>
        <taxon>Pseudomonadati</taxon>
        <taxon>Bacteroidota</taxon>
        <taxon>Cytophagia</taxon>
        <taxon>Cytophagales</taxon>
        <taxon>Cytophagaceae</taxon>
        <taxon>Spirosoma</taxon>
    </lineage>
</organism>
<evidence type="ECO:0000313" key="3">
    <source>
        <dbReference type="Proteomes" id="UP000653797"/>
    </source>
</evidence>